<evidence type="ECO:0000256" key="1">
    <source>
        <dbReference type="ARBA" id="ARBA00004418"/>
    </source>
</evidence>
<dbReference type="InterPro" id="IPR036909">
    <property type="entry name" value="Cyt_c-like_dom_sf"/>
</dbReference>
<evidence type="ECO:0000256" key="11">
    <source>
        <dbReference type="SAM" id="SignalP"/>
    </source>
</evidence>
<dbReference type="GO" id="GO:0009055">
    <property type="term" value="F:electron transfer activity"/>
    <property type="evidence" value="ECO:0007669"/>
    <property type="project" value="InterPro"/>
</dbReference>
<keyword evidence="3 8" id="KW-0349">Heme</keyword>
<dbReference type="PROSITE" id="PS51007">
    <property type="entry name" value="CYTC"/>
    <property type="match status" value="2"/>
</dbReference>
<gene>
    <name evidence="13" type="ORF">UBAL3_74420066</name>
</gene>
<reference evidence="13 14" key="1">
    <citation type="journal article" date="2009" name="Appl. Environ. Microbiol.">
        <title>Community genomic and proteomic analyses of chemoautotrophic iron-oxidizing "Leptospirillum rubarum" (Group II) and "Leptospirillum ferrodiazotrophum" (Group III) bacteria in acid mine drainage biofilms.</title>
        <authorList>
            <person name="Goltsman D.S."/>
            <person name="Denef V.J."/>
            <person name="Singer S.W."/>
            <person name="VerBerkmoes N.C."/>
            <person name="Lefsrud M."/>
            <person name="Mueller R.S."/>
            <person name="Dick G.J."/>
            <person name="Sun C.L."/>
            <person name="Wheeler K.E."/>
            <person name="Zemla A."/>
            <person name="Baker B.J."/>
            <person name="Hauser L."/>
            <person name="Land M."/>
            <person name="Shah M.B."/>
            <person name="Thelen M.P."/>
            <person name="Hettich R.L."/>
            <person name="Banfield J.F."/>
        </authorList>
    </citation>
    <scope>NUCLEOTIDE SEQUENCE [LARGE SCALE GENOMIC DNA]</scope>
</reference>
<keyword evidence="7 9" id="KW-0408">Iron</keyword>
<dbReference type="SUPFAM" id="SSF46626">
    <property type="entry name" value="Cytochrome c"/>
    <property type="match status" value="2"/>
</dbReference>
<evidence type="ECO:0000256" key="8">
    <source>
        <dbReference type="PIRSR" id="PIRSR000005-1"/>
    </source>
</evidence>
<feature type="binding site" description="covalent" evidence="8">
    <location>
        <position position="153"/>
    </location>
    <ligand>
        <name>heme c</name>
        <dbReference type="ChEBI" id="CHEBI:61717"/>
        <label>2</label>
    </ligand>
</feature>
<comment type="subcellular location">
    <subcellularLocation>
        <location evidence="1">Periplasm</location>
    </subcellularLocation>
</comment>
<accession>C6HUZ7</accession>
<dbReference type="Pfam" id="PF00034">
    <property type="entry name" value="Cytochrom_C"/>
    <property type="match status" value="1"/>
</dbReference>
<evidence type="ECO:0000256" key="3">
    <source>
        <dbReference type="ARBA" id="ARBA00022617"/>
    </source>
</evidence>
<evidence type="ECO:0000256" key="9">
    <source>
        <dbReference type="PIRSR" id="PIRSR000005-2"/>
    </source>
</evidence>
<feature type="domain" description="Cytochrome c" evidence="12">
    <location>
        <begin position="132"/>
        <end position="222"/>
    </location>
</feature>
<feature type="binding site" description="axial binding residue" evidence="9">
    <location>
        <position position="56"/>
    </location>
    <ligand>
        <name>heme c</name>
        <dbReference type="ChEBI" id="CHEBI:61717"/>
        <label>1</label>
    </ligand>
    <ligandPart>
        <name>Fe</name>
        <dbReference type="ChEBI" id="CHEBI:18248"/>
    </ligandPart>
</feature>
<feature type="compositionally biased region" description="Polar residues" evidence="10">
    <location>
        <begin position="230"/>
        <end position="240"/>
    </location>
</feature>
<keyword evidence="4 9" id="KW-0479">Metal-binding</keyword>
<protein>
    <submittedName>
        <fullName evidence="13">Cytochrome c, class I</fullName>
    </submittedName>
</protein>
<evidence type="ECO:0000256" key="7">
    <source>
        <dbReference type="ARBA" id="ARBA00023004"/>
    </source>
</evidence>
<dbReference type="EMBL" id="GG693859">
    <property type="protein sequence ID" value="EES53608.1"/>
    <property type="molecule type" value="Genomic_DNA"/>
</dbReference>
<organism evidence="13 14">
    <name type="scientific">Leptospirillum ferrodiazotrophum</name>
    <dbReference type="NCBI Taxonomy" id="412449"/>
    <lineage>
        <taxon>Bacteria</taxon>
        <taxon>Pseudomonadati</taxon>
        <taxon>Nitrospirota</taxon>
        <taxon>Nitrospiria</taxon>
        <taxon>Nitrospirales</taxon>
        <taxon>Nitrospiraceae</taxon>
        <taxon>Leptospirillum</taxon>
    </lineage>
</organism>
<evidence type="ECO:0000256" key="4">
    <source>
        <dbReference type="ARBA" id="ARBA00022723"/>
    </source>
</evidence>
<dbReference type="AlphaFoldDB" id="C6HUZ7"/>
<dbReference type="GO" id="GO:0020037">
    <property type="term" value="F:heme binding"/>
    <property type="evidence" value="ECO:0007669"/>
    <property type="project" value="InterPro"/>
</dbReference>
<proteinExistence type="predicted"/>
<dbReference type="GO" id="GO:0005506">
    <property type="term" value="F:iron ion binding"/>
    <property type="evidence" value="ECO:0007669"/>
    <property type="project" value="InterPro"/>
</dbReference>
<feature type="binding site" description="covalent" evidence="8">
    <location>
        <position position="55"/>
    </location>
    <ligand>
        <name>heme c</name>
        <dbReference type="ChEBI" id="CHEBI:61717"/>
        <label>1</label>
    </ligand>
</feature>
<feature type="signal peptide" evidence="11">
    <location>
        <begin position="1"/>
        <end position="29"/>
    </location>
</feature>
<dbReference type="InterPro" id="IPR024167">
    <property type="entry name" value="Cytochrome_c4-like"/>
</dbReference>
<evidence type="ECO:0000259" key="12">
    <source>
        <dbReference type="PROSITE" id="PS51007"/>
    </source>
</evidence>
<evidence type="ECO:0000256" key="10">
    <source>
        <dbReference type="SAM" id="MobiDB-lite"/>
    </source>
</evidence>
<dbReference type="PANTHER" id="PTHR33751:SF9">
    <property type="entry name" value="CYTOCHROME C4"/>
    <property type="match status" value="1"/>
</dbReference>
<dbReference type="Gene3D" id="1.10.760.10">
    <property type="entry name" value="Cytochrome c-like domain"/>
    <property type="match status" value="2"/>
</dbReference>
<keyword evidence="11" id="KW-0732">Signal</keyword>
<evidence type="ECO:0000256" key="5">
    <source>
        <dbReference type="ARBA" id="ARBA00022764"/>
    </source>
</evidence>
<dbReference type="GO" id="GO:0042597">
    <property type="term" value="C:periplasmic space"/>
    <property type="evidence" value="ECO:0007669"/>
    <property type="project" value="UniProtKB-SubCell"/>
</dbReference>
<feature type="binding site" description="axial binding residue" evidence="9">
    <location>
        <position position="96"/>
    </location>
    <ligand>
        <name>heme c</name>
        <dbReference type="ChEBI" id="CHEBI:61717"/>
        <label>1</label>
    </ligand>
    <ligandPart>
        <name>Fe</name>
        <dbReference type="ChEBI" id="CHEBI:18248"/>
    </ligandPart>
</feature>
<dbReference type="PANTHER" id="PTHR33751">
    <property type="entry name" value="CBB3-TYPE CYTOCHROME C OXIDASE SUBUNIT FIXP"/>
    <property type="match status" value="1"/>
</dbReference>
<feature type="region of interest" description="Disordered" evidence="10">
    <location>
        <begin position="219"/>
        <end position="240"/>
    </location>
</feature>
<dbReference type="PIRSF" id="PIRSF000005">
    <property type="entry name" value="Cytochrome_c4"/>
    <property type="match status" value="1"/>
</dbReference>
<evidence type="ECO:0000313" key="14">
    <source>
        <dbReference type="Proteomes" id="UP000009374"/>
    </source>
</evidence>
<keyword evidence="6" id="KW-0249">Electron transport</keyword>
<feature type="chain" id="PRO_5002966320" evidence="11">
    <location>
        <begin position="30"/>
        <end position="240"/>
    </location>
</feature>
<name>C6HUZ7_9BACT</name>
<evidence type="ECO:0000313" key="13">
    <source>
        <dbReference type="EMBL" id="EES53608.1"/>
    </source>
</evidence>
<dbReference type="InterPro" id="IPR009056">
    <property type="entry name" value="Cyt_c-like_dom"/>
</dbReference>
<feature type="binding site" description="covalent" evidence="8">
    <location>
        <position position="52"/>
    </location>
    <ligand>
        <name>heme c</name>
        <dbReference type="ChEBI" id="CHEBI:61717"/>
        <label>1</label>
    </ligand>
</feature>
<feature type="binding site" description="axial binding residue" evidence="9">
    <location>
        <position position="199"/>
    </location>
    <ligand>
        <name>heme c</name>
        <dbReference type="ChEBI" id="CHEBI:61717"/>
        <label>2</label>
    </ligand>
    <ligandPart>
        <name>Fe</name>
        <dbReference type="ChEBI" id="CHEBI:18248"/>
    </ligandPart>
</feature>
<dbReference type="InterPro" id="IPR050597">
    <property type="entry name" value="Cytochrome_c_Oxidase_Subunit"/>
</dbReference>
<keyword evidence="14" id="KW-1185">Reference proteome</keyword>
<dbReference type="Proteomes" id="UP000009374">
    <property type="component" value="Unassembled WGS sequence"/>
</dbReference>
<comment type="PTM">
    <text evidence="8">Binds 2 heme c groups covalently per subunit.</text>
</comment>
<keyword evidence="2" id="KW-0813">Transport</keyword>
<keyword evidence="5" id="KW-0574">Periplasm</keyword>
<feature type="domain" description="Cytochrome c" evidence="12">
    <location>
        <begin position="31"/>
        <end position="119"/>
    </location>
</feature>
<feature type="binding site" description="covalent" evidence="8">
    <location>
        <position position="156"/>
    </location>
    <ligand>
        <name>heme c</name>
        <dbReference type="ChEBI" id="CHEBI:61717"/>
        <label>2</label>
    </ligand>
</feature>
<feature type="binding site" description="axial binding residue" evidence="9">
    <location>
        <position position="157"/>
    </location>
    <ligand>
        <name>heme c</name>
        <dbReference type="ChEBI" id="CHEBI:61717"/>
        <label>2</label>
    </ligand>
    <ligandPart>
        <name>Fe</name>
        <dbReference type="ChEBI" id="CHEBI:18248"/>
    </ligandPart>
</feature>
<evidence type="ECO:0000256" key="2">
    <source>
        <dbReference type="ARBA" id="ARBA00022448"/>
    </source>
</evidence>
<evidence type="ECO:0000256" key="6">
    <source>
        <dbReference type="ARBA" id="ARBA00022982"/>
    </source>
</evidence>
<sequence>MNPSRCFIRYLTLPAMFLLMLSSLPAAQAGDLIEKGKTIAREGNGLPGSTACMECHRFHGGGMPSIASPRIAGQPQKYIEHEILGVKAGTRFAPVMAGVVNNLSRSDIRAVAAWYASVRTPKLRDVSPYDPKLVALGKRIALKGEWKKNVPACVLCHGPEGRGIPPHFPYIKGQNKGYLLQQLMSFAFLKRADDPQGLMRGIARRLSLQERKAVAEYFASLTPPPADGQPDTSPSGKETR</sequence>